<dbReference type="InterPro" id="IPR003660">
    <property type="entry name" value="HAMP_dom"/>
</dbReference>
<evidence type="ECO:0000256" key="5">
    <source>
        <dbReference type="ARBA" id="ARBA00022553"/>
    </source>
</evidence>
<evidence type="ECO:0000313" key="14">
    <source>
        <dbReference type="Proteomes" id="UP000742631"/>
    </source>
</evidence>
<dbReference type="PROSITE" id="PS50885">
    <property type="entry name" value="HAMP"/>
    <property type="match status" value="1"/>
</dbReference>
<accession>A0A921E534</accession>
<evidence type="ECO:0000256" key="6">
    <source>
        <dbReference type="ARBA" id="ARBA00022679"/>
    </source>
</evidence>
<dbReference type="Pfam" id="PF02518">
    <property type="entry name" value="HATPase_c"/>
    <property type="match status" value="1"/>
</dbReference>
<evidence type="ECO:0000256" key="9">
    <source>
        <dbReference type="ARBA" id="ARBA00022840"/>
    </source>
</evidence>
<protein>
    <recommendedName>
        <fullName evidence="3">histidine kinase</fullName>
        <ecNumber evidence="3">2.7.13.3</ecNumber>
    </recommendedName>
</protein>
<keyword evidence="9" id="KW-0067">ATP-binding</keyword>
<dbReference type="EMBL" id="DYYG01000058">
    <property type="protein sequence ID" value="HJE25615.1"/>
    <property type="molecule type" value="Genomic_DNA"/>
</dbReference>
<evidence type="ECO:0000313" key="13">
    <source>
        <dbReference type="EMBL" id="HJE25615.1"/>
    </source>
</evidence>
<dbReference type="PROSITE" id="PS50109">
    <property type="entry name" value="HIS_KIN"/>
    <property type="match status" value="1"/>
</dbReference>
<feature type="domain" description="HAMP" evidence="12">
    <location>
        <begin position="196"/>
        <end position="248"/>
    </location>
</feature>
<dbReference type="SMART" id="SM00388">
    <property type="entry name" value="HisKA"/>
    <property type="match status" value="1"/>
</dbReference>
<dbReference type="PANTHER" id="PTHR44936">
    <property type="entry name" value="SENSOR PROTEIN CREC"/>
    <property type="match status" value="1"/>
</dbReference>
<evidence type="ECO:0000256" key="4">
    <source>
        <dbReference type="ARBA" id="ARBA00022475"/>
    </source>
</evidence>
<dbReference type="InterPro" id="IPR004358">
    <property type="entry name" value="Sig_transdc_His_kin-like_C"/>
</dbReference>
<evidence type="ECO:0000259" key="11">
    <source>
        <dbReference type="PROSITE" id="PS50109"/>
    </source>
</evidence>
<evidence type="ECO:0000256" key="10">
    <source>
        <dbReference type="SAM" id="Phobius"/>
    </source>
</evidence>
<dbReference type="PANTHER" id="PTHR44936:SF10">
    <property type="entry name" value="SENSOR PROTEIN RSTB"/>
    <property type="match status" value="1"/>
</dbReference>
<proteinExistence type="predicted"/>
<dbReference type="SUPFAM" id="SSF55874">
    <property type="entry name" value="ATPase domain of HSP90 chaperone/DNA topoisomerase II/histidine kinase"/>
    <property type="match status" value="1"/>
</dbReference>
<comment type="subcellular location">
    <subcellularLocation>
        <location evidence="2">Cell membrane</location>
        <topology evidence="2">Multi-pass membrane protein</topology>
    </subcellularLocation>
</comment>
<keyword evidence="10" id="KW-1133">Transmembrane helix</keyword>
<evidence type="ECO:0000256" key="3">
    <source>
        <dbReference type="ARBA" id="ARBA00012438"/>
    </source>
</evidence>
<keyword evidence="10" id="KW-0472">Membrane</keyword>
<dbReference type="SMART" id="SM00304">
    <property type="entry name" value="HAMP"/>
    <property type="match status" value="1"/>
</dbReference>
<evidence type="ECO:0000256" key="7">
    <source>
        <dbReference type="ARBA" id="ARBA00022741"/>
    </source>
</evidence>
<dbReference type="GO" id="GO:0000155">
    <property type="term" value="F:phosphorelay sensor kinase activity"/>
    <property type="evidence" value="ECO:0007669"/>
    <property type="project" value="InterPro"/>
</dbReference>
<feature type="domain" description="Histidine kinase" evidence="11">
    <location>
        <begin position="256"/>
        <end position="458"/>
    </location>
</feature>
<keyword evidence="10" id="KW-0812">Transmembrane</keyword>
<dbReference type="Gene3D" id="3.30.565.10">
    <property type="entry name" value="Histidine kinase-like ATPase, C-terminal domain"/>
    <property type="match status" value="1"/>
</dbReference>
<dbReference type="EC" id="2.7.13.3" evidence="3"/>
<dbReference type="Proteomes" id="UP000742631">
    <property type="component" value="Unassembled WGS sequence"/>
</dbReference>
<dbReference type="InterPro" id="IPR005467">
    <property type="entry name" value="His_kinase_dom"/>
</dbReference>
<feature type="transmembrane region" description="Helical" evidence="10">
    <location>
        <begin position="7"/>
        <end position="29"/>
    </location>
</feature>
<organism evidence="13 14">
    <name type="scientific">Methylorubrum populi</name>
    <dbReference type="NCBI Taxonomy" id="223967"/>
    <lineage>
        <taxon>Bacteria</taxon>
        <taxon>Pseudomonadati</taxon>
        <taxon>Pseudomonadota</taxon>
        <taxon>Alphaproteobacteria</taxon>
        <taxon>Hyphomicrobiales</taxon>
        <taxon>Methylobacteriaceae</taxon>
        <taxon>Methylorubrum</taxon>
    </lineage>
</organism>
<dbReference type="Gene3D" id="1.10.287.130">
    <property type="match status" value="1"/>
</dbReference>
<evidence type="ECO:0000256" key="1">
    <source>
        <dbReference type="ARBA" id="ARBA00000085"/>
    </source>
</evidence>
<keyword evidence="5" id="KW-0597">Phosphoprotein</keyword>
<reference evidence="13" key="1">
    <citation type="journal article" date="2021" name="PeerJ">
        <title>Extensive microbial diversity within the chicken gut microbiome revealed by metagenomics and culture.</title>
        <authorList>
            <person name="Gilroy R."/>
            <person name="Ravi A."/>
            <person name="Getino M."/>
            <person name="Pursley I."/>
            <person name="Horton D.L."/>
            <person name="Alikhan N.F."/>
            <person name="Baker D."/>
            <person name="Gharbi K."/>
            <person name="Hall N."/>
            <person name="Watson M."/>
            <person name="Adriaenssens E.M."/>
            <person name="Foster-Nyarko E."/>
            <person name="Jarju S."/>
            <person name="Secka A."/>
            <person name="Antonio M."/>
            <person name="Oren A."/>
            <person name="Chaudhuri R.R."/>
            <person name="La Ragione R."/>
            <person name="Hildebrand F."/>
            <person name="Pallen M.J."/>
        </authorList>
    </citation>
    <scope>NUCLEOTIDE SEQUENCE</scope>
    <source>
        <strain evidence="13">316</strain>
    </source>
</reference>
<sequence length="458" mass="49535">MMARIGLLGRIMLLLLGALSVLVIVTVTIDRWQIAHRPFPWNSSFPRVDQAAHIMNLLRDTDPSLRPAILKAVNGEALRAEITDQPPPEAELIREPRLEARLRRLTGDTDGRISAFTSTAMLRRGVDAAEVADRDRRRPIGSLSTATYRLPDGRILIISAIERHRSLMPWLLGLPLSLWVAILGVVVAGLVLVGARHELTPLRRLTEAVSRFDGRAPEPAIAPQGAPEIRHLAQAVQAMQERIVGLMAERSLLIGAISHDLKTYLTRLRLRAEGVAEPERRERLIEDLDAMTALIDTSLGFARGTAIGVTRAEVDLADLVAAEVAEQAAQGIAIRLIGEEVEDAVTVGDAVALRRVIANLIENAVKFSRSTVAVAVRRRSAICEIVVEDDGPGIPEAERAAVFSPFYRVERSRSRQTGGTGLGLAIARQIAEAHGGNVIAEAGSLGGARLVVTLPAIA</sequence>
<comment type="catalytic activity">
    <reaction evidence="1">
        <text>ATP + protein L-histidine = ADP + protein N-phospho-L-histidine.</text>
        <dbReference type="EC" id="2.7.13.3"/>
    </reaction>
</comment>
<dbReference type="GO" id="GO:0005524">
    <property type="term" value="F:ATP binding"/>
    <property type="evidence" value="ECO:0007669"/>
    <property type="project" value="UniProtKB-KW"/>
</dbReference>
<dbReference type="Pfam" id="PF00672">
    <property type="entry name" value="HAMP"/>
    <property type="match status" value="1"/>
</dbReference>
<keyword evidence="4" id="KW-1003">Cell membrane</keyword>
<dbReference type="CDD" id="cd00082">
    <property type="entry name" value="HisKA"/>
    <property type="match status" value="1"/>
</dbReference>
<dbReference type="PRINTS" id="PR00344">
    <property type="entry name" value="BCTRLSENSOR"/>
</dbReference>
<feature type="transmembrane region" description="Helical" evidence="10">
    <location>
        <begin position="176"/>
        <end position="195"/>
    </location>
</feature>
<evidence type="ECO:0000256" key="8">
    <source>
        <dbReference type="ARBA" id="ARBA00022777"/>
    </source>
</evidence>
<evidence type="ECO:0000256" key="2">
    <source>
        <dbReference type="ARBA" id="ARBA00004651"/>
    </source>
</evidence>
<name>A0A921E534_9HYPH</name>
<gene>
    <name evidence="13" type="ORF">K8W01_18365</name>
</gene>
<dbReference type="InterPro" id="IPR003661">
    <property type="entry name" value="HisK_dim/P_dom"/>
</dbReference>
<reference evidence="13" key="2">
    <citation type="submission" date="2021-09" db="EMBL/GenBank/DDBJ databases">
        <authorList>
            <person name="Gilroy R."/>
        </authorList>
    </citation>
    <scope>NUCLEOTIDE SEQUENCE</scope>
    <source>
        <strain evidence="13">316</strain>
    </source>
</reference>
<dbReference type="SUPFAM" id="SSF47384">
    <property type="entry name" value="Homodimeric domain of signal transducing histidine kinase"/>
    <property type="match status" value="1"/>
</dbReference>
<dbReference type="GO" id="GO:0005886">
    <property type="term" value="C:plasma membrane"/>
    <property type="evidence" value="ECO:0007669"/>
    <property type="project" value="UniProtKB-SubCell"/>
</dbReference>
<keyword evidence="7" id="KW-0547">Nucleotide-binding</keyword>
<evidence type="ECO:0000259" key="12">
    <source>
        <dbReference type="PROSITE" id="PS50885"/>
    </source>
</evidence>
<comment type="caution">
    <text evidence="13">The sequence shown here is derived from an EMBL/GenBank/DDBJ whole genome shotgun (WGS) entry which is preliminary data.</text>
</comment>
<dbReference type="InterPro" id="IPR050980">
    <property type="entry name" value="2C_sensor_his_kinase"/>
</dbReference>
<dbReference type="SMART" id="SM00387">
    <property type="entry name" value="HATPase_c"/>
    <property type="match status" value="1"/>
</dbReference>
<dbReference type="InterPro" id="IPR003594">
    <property type="entry name" value="HATPase_dom"/>
</dbReference>
<dbReference type="InterPro" id="IPR036890">
    <property type="entry name" value="HATPase_C_sf"/>
</dbReference>
<keyword evidence="8" id="KW-0418">Kinase</keyword>
<dbReference type="AlphaFoldDB" id="A0A921E534"/>
<dbReference type="InterPro" id="IPR036097">
    <property type="entry name" value="HisK_dim/P_sf"/>
</dbReference>
<keyword evidence="6" id="KW-0808">Transferase</keyword>